<accession>A8GP68</accession>
<organism evidence="1 2">
    <name type="scientific">Rickettsia akari (strain Hartford)</name>
    <dbReference type="NCBI Taxonomy" id="293614"/>
    <lineage>
        <taxon>Bacteria</taxon>
        <taxon>Pseudomonadati</taxon>
        <taxon>Pseudomonadota</taxon>
        <taxon>Alphaproteobacteria</taxon>
        <taxon>Rickettsiales</taxon>
        <taxon>Rickettsiaceae</taxon>
        <taxon>Rickettsieae</taxon>
        <taxon>Rickettsia</taxon>
        <taxon>spotted fever group</taxon>
    </lineage>
</organism>
<dbReference type="HOGENOM" id="CLU_3221358_0_0_5"/>
<keyword evidence="2" id="KW-1185">Reference proteome</keyword>
<dbReference type="EC" id="2.7.8.13" evidence="1"/>
<sequence length="44" mass="4771">MLFFDKGGGDGILFCDKRGGLVILFSKGLAMDEVVKIGSFFEVI</sequence>
<dbReference type="EMBL" id="CP000847">
    <property type="protein sequence ID" value="ABV75193.1"/>
    <property type="molecule type" value="Genomic_DNA"/>
</dbReference>
<name>A8GP68_RICAH</name>
<evidence type="ECO:0000313" key="2">
    <source>
        <dbReference type="Proteomes" id="UP000006830"/>
    </source>
</evidence>
<keyword evidence="1" id="KW-0808">Transferase</keyword>
<dbReference type="Proteomes" id="UP000006830">
    <property type="component" value="Chromosome"/>
</dbReference>
<dbReference type="GO" id="GO:0016740">
    <property type="term" value="F:transferase activity"/>
    <property type="evidence" value="ECO:0007669"/>
    <property type="project" value="UniProtKB-KW"/>
</dbReference>
<protein>
    <submittedName>
        <fullName evidence="1">Phospho-N-acetylmuramoyl-pentapeptide-transferase</fullName>
        <ecNumber evidence="1">2.7.8.13</ecNumber>
    </submittedName>
</protein>
<reference evidence="1" key="1">
    <citation type="submission" date="2007-09" db="EMBL/GenBank/DDBJ databases">
        <title>Complete Genome Sequence of Rickettsia akari.</title>
        <authorList>
            <person name="Madan A."/>
            <person name="Fahey J."/>
            <person name="Helton E."/>
            <person name="Ketteman M."/>
            <person name="Madan A."/>
            <person name="Rodrigues S."/>
            <person name="Sanchez A."/>
            <person name="Whiting M."/>
            <person name="Dasch G."/>
            <person name="Eremeeva M."/>
        </authorList>
    </citation>
    <scope>NUCLEOTIDE SEQUENCE</scope>
    <source>
        <strain evidence="1">Hartford</strain>
    </source>
</reference>
<gene>
    <name evidence="1" type="primary">mraY</name>
    <name evidence="1" type="ordered locus">A1C_04655</name>
</gene>
<evidence type="ECO:0000313" key="1">
    <source>
        <dbReference type="EMBL" id="ABV75193.1"/>
    </source>
</evidence>
<proteinExistence type="predicted"/>
<dbReference type="KEGG" id="rak:A1C_04655"/>
<dbReference type="AlphaFoldDB" id="A8GP68"/>